<keyword evidence="4 6" id="KW-1133">Transmembrane helix</keyword>
<dbReference type="Pfam" id="PF02104">
    <property type="entry name" value="SURF1"/>
    <property type="match status" value="1"/>
</dbReference>
<dbReference type="PANTHER" id="PTHR23427:SF2">
    <property type="entry name" value="SURFEIT LOCUS PROTEIN 1"/>
    <property type="match status" value="1"/>
</dbReference>
<dbReference type="Proteomes" id="UP000220246">
    <property type="component" value="Unassembled WGS sequence"/>
</dbReference>
<evidence type="ECO:0000313" key="8">
    <source>
        <dbReference type="Proteomes" id="UP000220246"/>
    </source>
</evidence>
<accession>A0A2A7UPV5</accession>
<evidence type="ECO:0000256" key="4">
    <source>
        <dbReference type="ARBA" id="ARBA00022989"/>
    </source>
</evidence>
<dbReference type="PANTHER" id="PTHR23427">
    <property type="entry name" value="SURFEIT LOCUS PROTEIN"/>
    <property type="match status" value="1"/>
</dbReference>
<dbReference type="OrthoDB" id="9807214at2"/>
<gene>
    <name evidence="7" type="ORF">CRM82_00595</name>
</gene>
<comment type="similarity">
    <text evidence="2 6">Belongs to the SURF1 family.</text>
</comment>
<keyword evidence="5 6" id="KW-0472">Membrane</keyword>
<dbReference type="PROSITE" id="PS50895">
    <property type="entry name" value="SURF1"/>
    <property type="match status" value="1"/>
</dbReference>
<name>A0A2A7UPV5_COMTR</name>
<comment type="subcellular location">
    <subcellularLocation>
        <location evidence="6">Cell membrane</location>
        <topology evidence="6">Multi-pass membrane protein</topology>
    </subcellularLocation>
    <subcellularLocation>
        <location evidence="1">Membrane</location>
    </subcellularLocation>
</comment>
<feature type="transmembrane region" description="Helical" evidence="6">
    <location>
        <begin position="19"/>
        <end position="38"/>
    </location>
</feature>
<dbReference type="STRING" id="1219032.GCA_001515545_03672"/>
<evidence type="ECO:0000256" key="3">
    <source>
        <dbReference type="ARBA" id="ARBA00022692"/>
    </source>
</evidence>
<dbReference type="EMBL" id="PDEA01000001">
    <property type="protein sequence ID" value="PEH87312.1"/>
    <property type="molecule type" value="Genomic_DNA"/>
</dbReference>
<dbReference type="RefSeq" id="WP_066541089.1">
    <property type="nucleotide sequence ID" value="NZ_DAMCYT010000062.1"/>
</dbReference>
<keyword evidence="3 6" id="KW-0812">Transmembrane</keyword>
<dbReference type="InterPro" id="IPR045214">
    <property type="entry name" value="Surf1/Surf4"/>
</dbReference>
<dbReference type="GO" id="GO:0005886">
    <property type="term" value="C:plasma membrane"/>
    <property type="evidence" value="ECO:0007669"/>
    <property type="project" value="UniProtKB-SubCell"/>
</dbReference>
<reference evidence="8" key="1">
    <citation type="submission" date="2017-09" db="EMBL/GenBank/DDBJ databases">
        <title>FDA dAtabase for Regulatory Grade micrObial Sequences (FDA-ARGOS): Supporting development and validation of Infectious Disease Dx tests.</title>
        <authorList>
            <person name="Minogue T."/>
            <person name="Wolcott M."/>
            <person name="Wasieloski L."/>
            <person name="Aguilar W."/>
            <person name="Moore D."/>
            <person name="Tallon L."/>
            <person name="Sadzewicz L."/>
            <person name="Ott S."/>
            <person name="Zhao X."/>
            <person name="Nagaraj S."/>
            <person name="Vavikolanu K."/>
            <person name="Aluvathingal J."/>
            <person name="Nadendla S."/>
            <person name="Sichtig H."/>
        </authorList>
    </citation>
    <scope>NUCLEOTIDE SEQUENCE [LARGE SCALE GENOMIC DNA]</scope>
    <source>
        <strain evidence="8">FDAARGOS_394</strain>
    </source>
</reference>
<evidence type="ECO:0000256" key="6">
    <source>
        <dbReference type="RuleBase" id="RU363076"/>
    </source>
</evidence>
<organism evidence="7 8">
    <name type="scientific">Comamonas terrigena</name>
    <dbReference type="NCBI Taxonomy" id="32013"/>
    <lineage>
        <taxon>Bacteria</taxon>
        <taxon>Pseudomonadati</taxon>
        <taxon>Pseudomonadota</taxon>
        <taxon>Betaproteobacteria</taxon>
        <taxon>Burkholderiales</taxon>
        <taxon>Comamonadaceae</taxon>
        <taxon>Comamonas</taxon>
    </lineage>
</organism>
<proteinExistence type="inferred from homology"/>
<evidence type="ECO:0000256" key="1">
    <source>
        <dbReference type="ARBA" id="ARBA00004370"/>
    </source>
</evidence>
<comment type="caution">
    <text evidence="7">The sequence shown here is derived from an EMBL/GenBank/DDBJ whole genome shotgun (WGS) entry which is preliminary data.</text>
</comment>
<sequence length="265" mass="28756">MTVETSGARKRTRSTFTKAVLALAGIALFISFLSLGTWQVQRRAWKLDLIERIDQRVHAQPVAVPAPADWPRISKETHEYLPVSAQGRWLEGRSVLTQAVSELGAGFWLLTPLQQADGSQVLVNRGFVPTAERKAFADRIAAAAPGTAGAAAETVAVTGLLRLSEPKGGFMRENAAAEDRWHSRDVAAIAAAKGLAQAAPFFIDQGLPGQAVAENQWPRPGMTVIQFSNTHAVYALTWYGLALMVLLAAWLVVRHERRAREDAAA</sequence>
<dbReference type="AlphaFoldDB" id="A0A2A7UPV5"/>
<dbReference type="InterPro" id="IPR002994">
    <property type="entry name" value="Surf1/Shy1"/>
</dbReference>
<evidence type="ECO:0000313" key="7">
    <source>
        <dbReference type="EMBL" id="PEH87312.1"/>
    </source>
</evidence>
<keyword evidence="6" id="KW-1003">Cell membrane</keyword>
<protein>
    <recommendedName>
        <fullName evidence="6">SURF1-like protein</fullName>
    </recommendedName>
</protein>
<dbReference type="CDD" id="cd06662">
    <property type="entry name" value="SURF1"/>
    <property type="match status" value="1"/>
</dbReference>
<dbReference type="GeneID" id="80803234"/>
<feature type="transmembrane region" description="Helical" evidence="6">
    <location>
        <begin position="232"/>
        <end position="253"/>
    </location>
</feature>
<evidence type="ECO:0000256" key="5">
    <source>
        <dbReference type="ARBA" id="ARBA00023136"/>
    </source>
</evidence>
<keyword evidence="8" id="KW-1185">Reference proteome</keyword>
<evidence type="ECO:0000256" key="2">
    <source>
        <dbReference type="ARBA" id="ARBA00007165"/>
    </source>
</evidence>